<dbReference type="Pfam" id="PF04588">
    <property type="entry name" value="HIG_1_N"/>
    <property type="match status" value="1"/>
</dbReference>
<evidence type="ECO:0000256" key="1">
    <source>
        <dbReference type="ARBA" id="ARBA00004173"/>
    </source>
</evidence>
<evidence type="ECO:0000313" key="5">
    <source>
        <dbReference type="EMBL" id="KTB00352.1"/>
    </source>
</evidence>
<dbReference type="InterPro" id="IPR007667">
    <property type="entry name" value="Hypoxia_induced_domain"/>
</dbReference>
<evidence type="ECO:0000256" key="3">
    <source>
        <dbReference type="ARBA" id="ARBA00022989"/>
    </source>
</evidence>
<dbReference type="VEuPathDB" id="FungiDB:GVI51_M10527"/>
<name>A0A0W0CGG2_CANGB</name>
<reference evidence="5 6" key="1">
    <citation type="submission" date="2015-10" db="EMBL/GenBank/DDBJ databases">
        <title>Draft genomes sequences of Candida glabrata isolates 1A, 1B, 2A, 2B, 3A and 3B.</title>
        <authorList>
            <person name="Haavelsrud O.E."/>
            <person name="Gaustad P."/>
        </authorList>
    </citation>
    <scope>NUCLEOTIDE SEQUENCE [LARGE SCALE GENOMIC DNA]</scope>
    <source>
        <strain evidence="5">910700640</strain>
    </source>
</reference>
<keyword evidence="3" id="KW-1133">Transmembrane helix</keyword>
<dbReference type="Proteomes" id="UP000054886">
    <property type="component" value="Unassembled WGS sequence"/>
</dbReference>
<proteinExistence type="predicted"/>
<keyword evidence="2" id="KW-0812">Transmembrane</keyword>
<dbReference type="PANTHER" id="PTHR28018:SF3">
    <property type="entry name" value="RESPIRATORY SUPERCOMPLEX FACTOR 2, MITOCHONDRIAL"/>
    <property type="match status" value="1"/>
</dbReference>
<dbReference type="VEuPathDB" id="FungiDB:B1J91_M10549g"/>
<keyword evidence="4" id="KW-0472">Membrane</keyword>
<dbReference type="GO" id="GO:0005743">
    <property type="term" value="C:mitochondrial inner membrane"/>
    <property type="evidence" value="ECO:0007669"/>
    <property type="project" value="EnsemblFungi"/>
</dbReference>
<dbReference type="InterPro" id="IPR040153">
    <property type="entry name" value="Rcf2"/>
</dbReference>
<dbReference type="PROSITE" id="PS51503">
    <property type="entry name" value="HIG1"/>
    <property type="match status" value="1"/>
</dbReference>
<dbReference type="PhylomeDB" id="A0A0W0CGG2"/>
<dbReference type="AlphaFoldDB" id="A0A0W0CGG2"/>
<dbReference type="VEuPathDB" id="FungiDB:GW608_M10505"/>
<evidence type="ECO:0000256" key="4">
    <source>
        <dbReference type="ARBA" id="ARBA00023136"/>
    </source>
</evidence>
<sequence length="225" mass="25384">MKLLTKEEIEAHRSHTLSGGIQGCVAGLAVSALMFKFLPRRYPSFNPARMTWSIKTALFITPPTLLTAICAEEASNNFDATMYSSGSSSKDAIEEHQRWKNLPLKDKLVEGLSNNKYKIITGAWAASLYGSWVLVDRDPIMTTAQKAVQARMYAQFITVALLLASVGLSMYEAKLHPDKKKQGEKRRWEKALQYAEQEEREEAEAKARGFVSNEDRVNAKIYKYK</sequence>
<protein>
    <submittedName>
        <fullName evidence="5">Respiratory supercomplex factor 2, mitochondrial</fullName>
    </submittedName>
</protein>
<dbReference type="GO" id="GO:0098803">
    <property type="term" value="C:respiratory chain complex"/>
    <property type="evidence" value="ECO:0007669"/>
    <property type="project" value="EnsemblFungi"/>
</dbReference>
<organism evidence="5 6">
    <name type="scientific">Candida glabrata</name>
    <name type="common">Yeast</name>
    <name type="synonym">Torulopsis glabrata</name>
    <dbReference type="NCBI Taxonomy" id="5478"/>
    <lineage>
        <taxon>Eukaryota</taxon>
        <taxon>Fungi</taxon>
        <taxon>Dikarya</taxon>
        <taxon>Ascomycota</taxon>
        <taxon>Saccharomycotina</taxon>
        <taxon>Saccharomycetes</taxon>
        <taxon>Saccharomycetales</taxon>
        <taxon>Saccharomycetaceae</taxon>
        <taxon>Nakaseomyces</taxon>
    </lineage>
</organism>
<dbReference type="GO" id="GO:0031334">
    <property type="term" value="P:positive regulation of protein-containing complex assembly"/>
    <property type="evidence" value="ECO:0007669"/>
    <property type="project" value="EnsemblFungi"/>
</dbReference>
<gene>
    <name evidence="5" type="ORF">AO440_004310</name>
</gene>
<dbReference type="PANTHER" id="PTHR28018">
    <property type="entry name" value="RESPIRATORY SUPERCOMPLEX FACTOR 2, MITOCHONDRIAL"/>
    <property type="match status" value="1"/>
</dbReference>
<dbReference type="VEuPathDB" id="FungiDB:GWK60_M10505"/>
<evidence type="ECO:0000256" key="2">
    <source>
        <dbReference type="ARBA" id="ARBA00022692"/>
    </source>
</evidence>
<dbReference type="PROSITE" id="PS51257">
    <property type="entry name" value="PROKAR_LIPOPROTEIN"/>
    <property type="match status" value="1"/>
</dbReference>
<accession>A0A0W0CGG2</accession>
<comment type="subcellular location">
    <subcellularLocation>
        <location evidence="1">Mitochondrion</location>
    </subcellularLocation>
</comment>
<dbReference type="OrthoDB" id="1915122at2759"/>
<comment type="caution">
    <text evidence="5">The sequence shown here is derived from an EMBL/GenBank/DDBJ whole genome shotgun (WGS) entry which is preliminary data.</text>
</comment>
<dbReference type="VEuPathDB" id="FungiDB:CAGL0M10549g"/>
<evidence type="ECO:0000313" key="6">
    <source>
        <dbReference type="Proteomes" id="UP000054886"/>
    </source>
</evidence>
<dbReference type="EMBL" id="LLZZ01000139">
    <property type="protein sequence ID" value="KTB00352.1"/>
    <property type="molecule type" value="Genomic_DNA"/>
</dbReference>
<dbReference type="OMA" id="KIITATW"/>
<dbReference type="GO" id="GO:0033617">
    <property type="term" value="P:mitochondrial respiratory chain complex IV assembly"/>
    <property type="evidence" value="ECO:0007669"/>
    <property type="project" value="EnsemblFungi"/>
</dbReference>